<dbReference type="InterPro" id="IPR011051">
    <property type="entry name" value="RmlC_Cupin_sf"/>
</dbReference>
<dbReference type="InterPro" id="IPR018060">
    <property type="entry name" value="HTH_AraC"/>
</dbReference>
<dbReference type="SUPFAM" id="SSF46689">
    <property type="entry name" value="Homeodomain-like"/>
    <property type="match status" value="2"/>
</dbReference>
<dbReference type="Gene3D" id="1.10.10.60">
    <property type="entry name" value="Homeodomain-like"/>
    <property type="match status" value="2"/>
</dbReference>
<dbReference type="RefSeq" id="WP_191865529.1">
    <property type="nucleotide sequence ID" value="NZ_BMZC01000003.1"/>
</dbReference>
<comment type="caution">
    <text evidence="5">The sequence shown here is derived from an EMBL/GenBank/DDBJ whole genome shotgun (WGS) entry which is preliminary data.</text>
</comment>
<accession>A0A8H9I8G1</accession>
<dbReference type="GO" id="GO:0043565">
    <property type="term" value="F:sequence-specific DNA binding"/>
    <property type="evidence" value="ECO:0007669"/>
    <property type="project" value="InterPro"/>
</dbReference>
<dbReference type="InterPro" id="IPR020449">
    <property type="entry name" value="Tscrpt_reg_AraC-type_HTH"/>
</dbReference>
<reference evidence="5" key="1">
    <citation type="journal article" date="2014" name="Int. J. Syst. Evol. Microbiol.">
        <title>Complete genome sequence of Corynebacterium casei LMG S-19264T (=DSM 44701T), isolated from a smear-ripened cheese.</title>
        <authorList>
            <consortium name="US DOE Joint Genome Institute (JGI-PGF)"/>
            <person name="Walter F."/>
            <person name="Albersmeier A."/>
            <person name="Kalinowski J."/>
            <person name="Ruckert C."/>
        </authorList>
    </citation>
    <scope>NUCLEOTIDE SEQUENCE</scope>
    <source>
        <strain evidence="5">KCTC 32337</strain>
    </source>
</reference>
<dbReference type="InterPro" id="IPR014710">
    <property type="entry name" value="RmlC-like_jellyroll"/>
</dbReference>
<dbReference type="PANTHER" id="PTHR46796">
    <property type="entry name" value="HTH-TYPE TRANSCRIPTIONAL ACTIVATOR RHAS-RELATED"/>
    <property type="match status" value="1"/>
</dbReference>
<dbReference type="Gene3D" id="2.60.120.10">
    <property type="entry name" value="Jelly Rolls"/>
    <property type="match status" value="1"/>
</dbReference>
<dbReference type="PANTHER" id="PTHR46796:SF7">
    <property type="entry name" value="ARAC FAMILY TRANSCRIPTIONAL REGULATOR"/>
    <property type="match status" value="1"/>
</dbReference>
<dbReference type="Pfam" id="PF12833">
    <property type="entry name" value="HTH_18"/>
    <property type="match status" value="1"/>
</dbReference>
<dbReference type="SMART" id="SM00342">
    <property type="entry name" value="HTH_ARAC"/>
    <property type="match status" value="1"/>
</dbReference>
<dbReference type="InterPro" id="IPR032783">
    <property type="entry name" value="AraC_lig"/>
</dbReference>
<evidence type="ECO:0000256" key="1">
    <source>
        <dbReference type="ARBA" id="ARBA00023015"/>
    </source>
</evidence>
<dbReference type="AlphaFoldDB" id="A0A8H9I8G1"/>
<evidence type="ECO:0000313" key="5">
    <source>
        <dbReference type="EMBL" id="GGZ54717.1"/>
    </source>
</evidence>
<feature type="domain" description="HTH araC/xylS-type" evidence="4">
    <location>
        <begin position="220"/>
        <end position="318"/>
    </location>
</feature>
<evidence type="ECO:0000313" key="6">
    <source>
        <dbReference type="Proteomes" id="UP000622604"/>
    </source>
</evidence>
<keyword evidence="2" id="KW-0238">DNA-binding</keyword>
<name>A0A8H9I8G1_9ALTE</name>
<dbReference type="Pfam" id="PF12852">
    <property type="entry name" value="Cupin_6"/>
    <property type="match status" value="1"/>
</dbReference>
<dbReference type="PROSITE" id="PS01124">
    <property type="entry name" value="HTH_ARAC_FAMILY_2"/>
    <property type="match status" value="1"/>
</dbReference>
<protein>
    <submittedName>
        <fullName evidence="5">Cupin</fullName>
    </submittedName>
</protein>
<evidence type="ECO:0000259" key="4">
    <source>
        <dbReference type="PROSITE" id="PS01124"/>
    </source>
</evidence>
<evidence type="ECO:0000256" key="2">
    <source>
        <dbReference type="ARBA" id="ARBA00023125"/>
    </source>
</evidence>
<reference evidence="5" key="2">
    <citation type="submission" date="2020-09" db="EMBL/GenBank/DDBJ databases">
        <authorList>
            <person name="Sun Q."/>
            <person name="Kim S."/>
        </authorList>
    </citation>
    <scope>NUCLEOTIDE SEQUENCE</scope>
    <source>
        <strain evidence="5">KCTC 32337</strain>
    </source>
</reference>
<dbReference type="InterPro" id="IPR009057">
    <property type="entry name" value="Homeodomain-like_sf"/>
</dbReference>
<dbReference type="Proteomes" id="UP000622604">
    <property type="component" value="Unassembled WGS sequence"/>
</dbReference>
<evidence type="ECO:0000256" key="3">
    <source>
        <dbReference type="ARBA" id="ARBA00023163"/>
    </source>
</evidence>
<organism evidence="5 6">
    <name type="scientific">Paraglaciecola chathamensis</name>
    <dbReference type="NCBI Taxonomy" id="368405"/>
    <lineage>
        <taxon>Bacteria</taxon>
        <taxon>Pseudomonadati</taxon>
        <taxon>Pseudomonadota</taxon>
        <taxon>Gammaproteobacteria</taxon>
        <taxon>Alteromonadales</taxon>
        <taxon>Alteromonadaceae</taxon>
        <taxon>Paraglaciecola</taxon>
    </lineage>
</organism>
<keyword evidence="3" id="KW-0804">Transcription</keyword>
<dbReference type="SUPFAM" id="SSF51182">
    <property type="entry name" value="RmlC-like cupins"/>
    <property type="match status" value="1"/>
</dbReference>
<dbReference type="GO" id="GO:0003700">
    <property type="term" value="F:DNA-binding transcription factor activity"/>
    <property type="evidence" value="ECO:0007669"/>
    <property type="project" value="InterPro"/>
</dbReference>
<dbReference type="EMBL" id="BMZC01000003">
    <property type="protein sequence ID" value="GGZ54717.1"/>
    <property type="molecule type" value="Genomic_DNA"/>
</dbReference>
<keyword evidence="1" id="KW-0805">Transcription regulation</keyword>
<sequence>MNFDYKNRINVPIKDEPIGKLLDSLRMESAFFTQSRLSMPWALDMPPMNNCMMFHIVVDGSAVFSIGKTELQLNTGDFILFPKGEGHTLSDGSCKFFTPLDELPIKAVTERYETLQFGGSGKQTAMVCGVLLFQHPLAIKLLGILPSYILINQDSNAPINMVDNISSLLDAETSTIGIGAEAVIARLADILVITAMRQHLLELSDEKIGWLGALEDNRIGNALELIHESPDHHWSLEELAQNVGMSRTSFAQQFKRLVGNTPMEYLTEWRMSLAYSKLQLSKDSMLAIALDIGYQSEAAFSRVFKKVIGQSPNEIRKAYQTSSVEQKT</sequence>
<dbReference type="PRINTS" id="PR00032">
    <property type="entry name" value="HTHARAC"/>
</dbReference>
<proteinExistence type="predicted"/>
<gene>
    <name evidence="5" type="ORF">GCM10011274_10900</name>
</gene>
<dbReference type="InterPro" id="IPR050204">
    <property type="entry name" value="AraC_XylS_family_regulators"/>
</dbReference>